<protein>
    <recommendedName>
        <fullName evidence="10">tRNA dimethylallyltransferase</fullName>
        <ecNumber evidence="10">2.5.1.75</ecNumber>
    </recommendedName>
    <alternativeName>
        <fullName evidence="10">Dimethylallyl diphosphate:tRNA dimethylallyltransferase</fullName>
        <shortName evidence="10">DMAPP:tRNA dimethylallyltransferase</shortName>
        <shortName evidence="10">DMATase</shortName>
    </alternativeName>
    <alternativeName>
        <fullName evidence="10">Isopentenyl-diphosphate:tRNA isopentenyltransferase</fullName>
        <shortName evidence="10">IPP transferase</shortName>
        <shortName evidence="10">IPPT</shortName>
        <shortName evidence="10">IPTase</shortName>
    </alternativeName>
</protein>
<keyword evidence="7 10" id="KW-0067">ATP-binding</keyword>
<dbReference type="PANTHER" id="PTHR11088:SF60">
    <property type="entry name" value="TRNA DIMETHYLALLYLTRANSFERASE"/>
    <property type="match status" value="1"/>
</dbReference>
<comment type="subunit">
    <text evidence="10">Monomer.</text>
</comment>
<sequence>MDFCFQLITHILSNHSYLILVVGPTAVGKTDVCLNLAKKFKTEIVSCDSRQFYREMNLGTAKPNSDELKQVPHHLIDSLSIVEEYDVRKFERESMALLEELFAKHQVVIMTGGSGLFADAIVNGLDEMPEIAAGVRQQIIQEYEEKGLGFLQGEVAKNDPEYFEKVDQKNPQRLMRALEIWRATSKKFSSFRVKSKKERPFKVIKIGLERDREELYSRIDFRMDQMIDAGLFDEAGSLFEKRHLNALQTVGYSEIFGFLEGKYNKEEAIRLLKRNSRRYAKRQLTWFKKDGKIRWFSPENQEDILAYLQAQIF</sequence>
<dbReference type="InterPro" id="IPR018022">
    <property type="entry name" value="IPT"/>
</dbReference>
<comment type="caution">
    <text evidence="10">Lacks conserved residue(s) required for the propagation of feature annotation.</text>
</comment>
<dbReference type="SUPFAM" id="SSF52540">
    <property type="entry name" value="P-loop containing nucleoside triphosphate hydrolases"/>
    <property type="match status" value="2"/>
</dbReference>
<dbReference type="GO" id="GO:0005524">
    <property type="term" value="F:ATP binding"/>
    <property type="evidence" value="ECO:0007669"/>
    <property type="project" value="UniProtKB-UniRule"/>
</dbReference>
<evidence type="ECO:0000256" key="9">
    <source>
        <dbReference type="ARBA" id="ARBA00049563"/>
    </source>
</evidence>
<gene>
    <name evidence="10" type="primary">miaA</name>
    <name evidence="14" type="ORF">C8N25_12470</name>
</gene>
<comment type="catalytic activity">
    <reaction evidence="9 10 11">
        <text>adenosine(37) in tRNA + dimethylallyl diphosphate = N(6)-dimethylallyladenosine(37) in tRNA + diphosphate</text>
        <dbReference type="Rhea" id="RHEA:26482"/>
        <dbReference type="Rhea" id="RHEA-COMP:10162"/>
        <dbReference type="Rhea" id="RHEA-COMP:10375"/>
        <dbReference type="ChEBI" id="CHEBI:33019"/>
        <dbReference type="ChEBI" id="CHEBI:57623"/>
        <dbReference type="ChEBI" id="CHEBI:74411"/>
        <dbReference type="ChEBI" id="CHEBI:74415"/>
        <dbReference type="EC" id="2.5.1.75"/>
    </reaction>
</comment>
<dbReference type="InterPro" id="IPR027417">
    <property type="entry name" value="P-loop_NTPase"/>
</dbReference>
<keyword evidence="4 10" id="KW-0808">Transferase</keyword>
<evidence type="ECO:0000256" key="5">
    <source>
        <dbReference type="ARBA" id="ARBA00022694"/>
    </source>
</evidence>
<proteinExistence type="inferred from homology"/>
<evidence type="ECO:0000256" key="8">
    <source>
        <dbReference type="ARBA" id="ARBA00022842"/>
    </source>
</evidence>
<evidence type="ECO:0000256" key="11">
    <source>
        <dbReference type="RuleBase" id="RU003783"/>
    </source>
</evidence>
<accession>A0A3E0DJD5</accession>
<dbReference type="Gene3D" id="3.40.50.300">
    <property type="entry name" value="P-loop containing nucleotide triphosphate hydrolases"/>
    <property type="match status" value="1"/>
</dbReference>
<dbReference type="Proteomes" id="UP000256405">
    <property type="component" value="Unassembled WGS sequence"/>
</dbReference>
<feature type="binding site" evidence="10">
    <location>
        <begin position="23"/>
        <end position="30"/>
    </location>
    <ligand>
        <name>ATP</name>
        <dbReference type="ChEBI" id="CHEBI:30616"/>
    </ligand>
</feature>
<dbReference type="PANTHER" id="PTHR11088">
    <property type="entry name" value="TRNA DIMETHYLALLYLTRANSFERASE"/>
    <property type="match status" value="1"/>
</dbReference>
<evidence type="ECO:0000256" key="12">
    <source>
        <dbReference type="RuleBase" id="RU003784"/>
    </source>
</evidence>
<comment type="function">
    <text evidence="2 10 12">Catalyzes the transfer of a dimethylallyl group onto the adenine at position 37 in tRNAs that read codons beginning with uridine, leading to the formation of N6-(dimethylallyl)adenosine (i(6)A).</text>
</comment>
<keyword evidence="8 10" id="KW-0460">Magnesium</keyword>
<dbReference type="Gene3D" id="1.10.20.140">
    <property type="match status" value="1"/>
</dbReference>
<feature type="site" description="Interaction with substrate tRNA" evidence="10">
    <location>
        <position position="114"/>
    </location>
</feature>
<dbReference type="GO" id="GO:0006400">
    <property type="term" value="P:tRNA modification"/>
    <property type="evidence" value="ECO:0007669"/>
    <property type="project" value="TreeGrafter"/>
</dbReference>
<name>A0A3E0DJD5_9BACT</name>
<dbReference type="InterPro" id="IPR039657">
    <property type="entry name" value="Dimethylallyltransferase"/>
</dbReference>
<dbReference type="GO" id="GO:0052381">
    <property type="term" value="F:tRNA dimethylallyltransferase activity"/>
    <property type="evidence" value="ECO:0007669"/>
    <property type="project" value="UniProtKB-UniRule"/>
</dbReference>
<dbReference type="Pfam" id="PF01715">
    <property type="entry name" value="IPPT"/>
    <property type="match status" value="1"/>
</dbReference>
<dbReference type="NCBIfam" id="TIGR00174">
    <property type="entry name" value="miaA"/>
    <property type="match status" value="1"/>
</dbReference>
<feature type="binding site" evidence="10">
    <location>
        <begin position="25"/>
        <end position="30"/>
    </location>
    <ligand>
        <name>substrate</name>
    </ligand>
</feature>
<comment type="similarity">
    <text evidence="3 10 13">Belongs to the IPP transferase family.</text>
</comment>
<reference evidence="14 15" key="1">
    <citation type="submission" date="2018-08" db="EMBL/GenBank/DDBJ databases">
        <title>Genomic Encyclopedia of Archaeal and Bacterial Type Strains, Phase II (KMG-II): from individual species to whole genera.</title>
        <authorList>
            <person name="Goeker M."/>
        </authorList>
    </citation>
    <scope>NUCLEOTIDE SEQUENCE [LARGE SCALE GENOMIC DNA]</scope>
    <source>
        <strain evidence="14 15">DSM 15986</strain>
    </source>
</reference>
<keyword evidence="5 10" id="KW-0819">tRNA processing</keyword>
<dbReference type="HAMAP" id="MF_00185">
    <property type="entry name" value="IPP_trans"/>
    <property type="match status" value="1"/>
</dbReference>
<evidence type="ECO:0000256" key="7">
    <source>
        <dbReference type="ARBA" id="ARBA00022840"/>
    </source>
</evidence>
<evidence type="ECO:0000313" key="15">
    <source>
        <dbReference type="Proteomes" id="UP000256405"/>
    </source>
</evidence>
<feature type="region of interest" description="Interaction with substrate tRNA" evidence="10">
    <location>
        <begin position="172"/>
        <end position="176"/>
    </location>
</feature>
<evidence type="ECO:0000256" key="4">
    <source>
        <dbReference type="ARBA" id="ARBA00022679"/>
    </source>
</evidence>
<keyword evidence="15" id="KW-1185">Reference proteome</keyword>
<feature type="site" description="Interaction with substrate tRNA" evidence="10">
    <location>
        <position position="136"/>
    </location>
</feature>
<evidence type="ECO:0000256" key="10">
    <source>
        <dbReference type="HAMAP-Rule" id="MF_00185"/>
    </source>
</evidence>
<keyword evidence="6 10" id="KW-0547">Nucleotide-binding</keyword>
<feature type="region of interest" description="Interaction with substrate tRNA" evidence="10">
    <location>
        <begin position="48"/>
        <end position="51"/>
    </location>
</feature>
<organism evidence="14 15">
    <name type="scientific">Algoriphagus antarcticus</name>
    <dbReference type="NCBI Taxonomy" id="238540"/>
    <lineage>
        <taxon>Bacteria</taxon>
        <taxon>Pseudomonadati</taxon>
        <taxon>Bacteroidota</taxon>
        <taxon>Cytophagia</taxon>
        <taxon>Cytophagales</taxon>
        <taxon>Cyclobacteriaceae</taxon>
        <taxon>Algoriphagus</taxon>
    </lineage>
</organism>
<evidence type="ECO:0000256" key="3">
    <source>
        <dbReference type="ARBA" id="ARBA00005842"/>
    </source>
</evidence>
<dbReference type="AlphaFoldDB" id="A0A3E0DJD5"/>
<dbReference type="EC" id="2.5.1.75" evidence="10"/>
<evidence type="ECO:0000256" key="1">
    <source>
        <dbReference type="ARBA" id="ARBA00001946"/>
    </source>
</evidence>
<evidence type="ECO:0000313" key="14">
    <source>
        <dbReference type="EMBL" id="REG81913.1"/>
    </source>
</evidence>
<comment type="caution">
    <text evidence="14">The sequence shown here is derived from an EMBL/GenBank/DDBJ whole genome shotgun (WGS) entry which is preliminary data.</text>
</comment>
<comment type="cofactor">
    <cofactor evidence="1 10">
        <name>Mg(2+)</name>
        <dbReference type="ChEBI" id="CHEBI:18420"/>
    </cofactor>
</comment>
<dbReference type="EMBL" id="QUNF01000024">
    <property type="protein sequence ID" value="REG81913.1"/>
    <property type="molecule type" value="Genomic_DNA"/>
</dbReference>
<evidence type="ECO:0000256" key="6">
    <source>
        <dbReference type="ARBA" id="ARBA00022741"/>
    </source>
</evidence>
<evidence type="ECO:0000256" key="13">
    <source>
        <dbReference type="RuleBase" id="RU003785"/>
    </source>
</evidence>
<evidence type="ECO:0000256" key="2">
    <source>
        <dbReference type="ARBA" id="ARBA00003213"/>
    </source>
</evidence>